<comment type="caution">
    <text evidence="2">The sequence shown here is derived from an EMBL/GenBank/DDBJ whole genome shotgun (WGS) entry which is preliminary data.</text>
</comment>
<evidence type="ECO:0000313" key="2">
    <source>
        <dbReference type="EMBL" id="KAG2613378.1"/>
    </source>
</evidence>
<organism evidence="2 3">
    <name type="scientific">Panicum virgatum</name>
    <name type="common">Blackwell switchgrass</name>
    <dbReference type="NCBI Taxonomy" id="38727"/>
    <lineage>
        <taxon>Eukaryota</taxon>
        <taxon>Viridiplantae</taxon>
        <taxon>Streptophyta</taxon>
        <taxon>Embryophyta</taxon>
        <taxon>Tracheophyta</taxon>
        <taxon>Spermatophyta</taxon>
        <taxon>Magnoliopsida</taxon>
        <taxon>Liliopsida</taxon>
        <taxon>Poales</taxon>
        <taxon>Poaceae</taxon>
        <taxon>PACMAD clade</taxon>
        <taxon>Panicoideae</taxon>
        <taxon>Panicodae</taxon>
        <taxon>Paniceae</taxon>
        <taxon>Panicinae</taxon>
        <taxon>Panicum</taxon>
        <taxon>Panicum sect. Hiantes</taxon>
    </lineage>
</organism>
<name>A0A8T0TUA4_PANVG</name>
<proteinExistence type="predicted"/>
<feature type="region of interest" description="Disordered" evidence="1">
    <location>
        <begin position="1"/>
        <end position="21"/>
    </location>
</feature>
<protein>
    <submittedName>
        <fullName evidence="2">Uncharacterized protein</fullName>
    </submittedName>
</protein>
<evidence type="ECO:0000256" key="1">
    <source>
        <dbReference type="SAM" id="MobiDB-lite"/>
    </source>
</evidence>
<sequence length="275" mass="29896">MEEIEELTPRGEGTSRSHQKQVPAIAAVMCHTINTPITPLDDGKGTSALGPNQATVRSAAMFGTSNTKNTPLDYGSTWSLDGLPEEVFHQWKAEAIEINRQAKAKLKIALQDTPPCVVPSTSKPIDIGPSRTASAQALRTDPDSSVTPNYIPPPTRIFKRGAALQSPYAEAGPKISLKCSRAMAKTYDAVCTCIRSTRTRDKRALIINYLGTFAVLVDLVDSVKPGGKLKNTIAEVGIYVLNGKKKRGATRFVMPLYVTVSRALHFFSFPSCFTW</sequence>
<accession>A0A8T0TUA4</accession>
<evidence type="ECO:0000313" key="3">
    <source>
        <dbReference type="Proteomes" id="UP000823388"/>
    </source>
</evidence>
<dbReference type="AlphaFoldDB" id="A0A8T0TUA4"/>
<dbReference type="Proteomes" id="UP000823388">
    <property type="component" value="Chromosome 4K"/>
</dbReference>
<keyword evidence="3" id="KW-1185">Reference proteome</keyword>
<reference evidence="2" key="1">
    <citation type="submission" date="2020-05" db="EMBL/GenBank/DDBJ databases">
        <title>WGS assembly of Panicum virgatum.</title>
        <authorList>
            <person name="Lovell J.T."/>
            <person name="Jenkins J."/>
            <person name="Shu S."/>
            <person name="Juenger T.E."/>
            <person name="Schmutz J."/>
        </authorList>
    </citation>
    <scope>NUCLEOTIDE SEQUENCE</scope>
    <source>
        <strain evidence="2">AP13</strain>
    </source>
</reference>
<dbReference type="EMBL" id="CM029043">
    <property type="protein sequence ID" value="KAG2613378.1"/>
    <property type="molecule type" value="Genomic_DNA"/>
</dbReference>
<gene>
    <name evidence="2" type="ORF">PVAP13_4KG351900</name>
</gene>